<feature type="repeat" description="WD" evidence="3">
    <location>
        <begin position="983"/>
        <end position="1016"/>
    </location>
</feature>
<evidence type="ECO:0000256" key="3">
    <source>
        <dbReference type="PROSITE-ProRule" id="PRU00221"/>
    </source>
</evidence>
<dbReference type="InterPro" id="IPR020472">
    <property type="entry name" value="WD40_PAC1"/>
</dbReference>
<dbReference type="PROSITE" id="PS50082">
    <property type="entry name" value="WD_REPEATS_2"/>
    <property type="match status" value="7"/>
</dbReference>
<dbReference type="CDD" id="cd00200">
    <property type="entry name" value="WD40"/>
    <property type="match status" value="1"/>
</dbReference>
<dbReference type="InterPro" id="IPR027417">
    <property type="entry name" value="P-loop_NTPase"/>
</dbReference>
<gene>
    <name evidence="5" type="ORF">DFH08DRAFT_679026</name>
</gene>
<feature type="repeat" description="WD" evidence="3">
    <location>
        <begin position="764"/>
        <end position="805"/>
    </location>
</feature>
<dbReference type="SUPFAM" id="SSF52540">
    <property type="entry name" value="P-loop containing nucleoside triphosphate hydrolases"/>
    <property type="match status" value="1"/>
</dbReference>
<dbReference type="PANTHER" id="PTHR44129">
    <property type="entry name" value="WD REPEAT-CONTAINING PROTEIN POP1"/>
    <property type="match status" value="1"/>
</dbReference>
<feature type="repeat" description="WD" evidence="3">
    <location>
        <begin position="905"/>
        <end position="937"/>
    </location>
</feature>
<evidence type="ECO:0000313" key="5">
    <source>
        <dbReference type="EMBL" id="KAJ7366031.1"/>
    </source>
</evidence>
<comment type="caution">
    <text evidence="5">The sequence shown here is derived from an EMBL/GenBank/DDBJ whole genome shotgun (WGS) entry which is preliminary data.</text>
</comment>
<dbReference type="InterPro" id="IPR056884">
    <property type="entry name" value="NPHP3-like_N"/>
</dbReference>
<name>A0AAD7AQ75_9AGAR</name>
<sequence>IDLASKINPYATAAWKILTAVYEVVKEQRETDDKVLELGQTMAEVYAFVGDVDTLSHRIKHLEDVVTAILERTFECALFIREYTGHGFGGRLVRNNWTNTSQKIDDLTTALLKLKNDFDRGIGLQTVIFSAAIKDDTEYLVKLDNLHPFQVDGSEHSTCLPGTRQDVLEGITEWLTTPSDTQNILWLHGVAGSGKSTISTTISDYFHIRLGAFLFFDRNIPEASSPNGVIKTLAYWIAQSNPHFRTAIASALTQAPTIVGAPLHLQFKKLLLEPLNAAQGKVLGPIIVILDALDECGNPNSRKGLLSLLVTEFPKLPPIFRFLVTSRPGSDITSQFYGQAHIKEMQLDITTGATKQDIIVYIDKRMCDISRSQRSLEPDWPGQSTIQTLADYSGGLFIWASTSCNFIGGFDAKERLETILDARVANNLDELYKIALQHSADWSNMLNETFAQDGRLVLGALVLSRVLLTAETIDALLSFRNGRSADILDYLGCVVQWSSGTTARILHASFSDYLTSDRSSGHPWYVNPKIQSKSLVLGCLKILNSQLCFNICKLENSHILNIDVPDLSDRIATHITAELKYASLFWAHHLQATEVDDEIFSELKHFMNNQFLHWLEVLSLLGQVPSATESLKGIQNCIEEADQGLQDLLADAIRFLGIFSPVIAQAAPHIYISALPFSPQASLVYKQFASSLPQTLCWTGPLGGNWPGLLKVLHGHTDSLWSVVFSPDGKQIASGSSDKTLRVWDSETGTEVWDPMTSKMFAVFEGHTESVNSVAFSSNSKQIASGSDDNTVRVWDMKTQAQVAGPFNGHSSAIICVAFSPDGNKHIAVGTTDTSIRIWDVEAATAGTIEQSAGHTDTIKSVLFSPDGQWIVSGSHDQTVQVWNAQTGSLVTGPLQHTWGISSESVAISADGKRIVSGDINGNLYIWNNETGDVLVKPLKAQSCHTHVQCVAFSPDGTHLVSGSDNKTVRVWDVKSGALVAAFEGHSKEVTSVAFSPDGKQIVSGSDDTSIRVWEVCKDFISSSHTLTLHQIG</sequence>
<feature type="repeat" description="WD" evidence="3">
    <location>
        <begin position="852"/>
        <end position="893"/>
    </location>
</feature>
<feature type="non-terminal residue" evidence="5">
    <location>
        <position position="1033"/>
    </location>
</feature>
<dbReference type="PROSITE" id="PS50294">
    <property type="entry name" value="WD_REPEATS_REGION"/>
    <property type="match status" value="6"/>
</dbReference>
<accession>A0AAD7AQ75</accession>
<dbReference type="SUPFAM" id="SSF50978">
    <property type="entry name" value="WD40 repeat-like"/>
    <property type="match status" value="1"/>
</dbReference>
<dbReference type="PRINTS" id="PR00320">
    <property type="entry name" value="GPROTEINBRPT"/>
</dbReference>
<feature type="repeat" description="WD" evidence="3">
    <location>
        <begin position="948"/>
        <end position="982"/>
    </location>
</feature>
<dbReference type="InterPro" id="IPR036322">
    <property type="entry name" value="WD40_repeat_dom_sf"/>
</dbReference>
<dbReference type="Pfam" id="PF24883">
    <property type="entry name" value="NPHP3_N"/>
    <property type="match status" value="1"/>
</dbReference>
<keyword evidence="1 3" id="KW-0853">WD repeat</keyword>
<dbReference type="InterPro" id="IPR019775">
    <property type="entry name" value="WD40_repeat_CS"/>
</dbReference>
<feature type="repeat" description="WD" evidence="3">
    <location>
        <begin position="807"/>
        <end position="842"/>
    </location>
</feature>
<dbReference type="Proteomes" id="UP001218218">
    <property type="component" value="Unassembled WGS sequence"/>
</dbReference>
<dbReference type="Gene3D" id="2.130.10.10">
    <property type="entry name" value="YVTN repeat-like/Quinoprotein amine dehydrogenase"/>
    <property type="match status" value="4"/>
</dbReference>
<dbReference type="InterPro" id="IPR050349">
    <property type="entry name" value="WD_LIS1/nudF_dynein_reg"/>
</dbReference>
<dbReference type="Pfam" id="PF00400">
    <property type="entry name" value="WD40"/>
    <property type="match status" value="7"/>
</dbReference>
<dbReference type="EMBL" id="JARIHO010000002">
    <property type="protein sequence ID" value="KAJ7366031.1"/>
    <property type="molecule type" value="Genomic_DNA"/>
</dbReference>
<feature type="repeat" description="WD" evidence="3">
    <location>
        <begin position="713"/>
        <end position="754"/>
    </location>
</feature>
<keyword evidence="6" id="KW-1185">Reference proteome</keyword>
<evidence type="ECO:0000259" key="4">
    <source>
        <dbReference type="Pfam" id="PF24883"/>
    </source>
</evidence>
<dbReference type="InterPro" id="IPR001680">
    <property type="entry name" value="WD40_rpt"/>
</dbReference>
<evidence type="ECO:0000256" key="2">
    <source>
        <dbReference type="ARBA" id="ARBA00022737"/>
    </source>
</evidence>
<dbReference type="Gene3D" id="3.40.50.300">
    <property type="entry name" value="P-loop containing nucleotide triphosphate hydrolases"/>
    <property type="match status" value="1"/>
</dbReference>
<reference evidence="5" key="1">
    <citation type="submission" date="2023-03" db="EMBL/GenBank/DDBJ databases">
        <title>Massive genome expansion in bonnet fungi (Mycena s.s.) driven by repeated elements and novel gene families across ecological guilds.</title>
        <authorList>
            <consortium name="Lawrence Berkeley National Laboratory"/>
            <person name="Harder C.B."/>
            <person name="Miyauchi S."/>
            <person name="Viragh M."/>
            <person name="Kuo A."/>
            <person name="Thoen E."/>
            <person name="Andreopoulos B."/>
            <person name="Lu D."/>
            <person name="Skrede I."/>
            <person name="Drula E."/>
            <person name="Henrissat B."/>
            <person name="Morin E."/>
            <person name="Kohler A."/>
            <person name="Barry K."/>
            <person name="LaButti K."/>
            <person name="Morin E."/>
            <person name="Salamov A."/>
            <person name="Lipzen A."/>
            <person name="Mereny Z."/>
            <person name="Hegedus B."/>
            <person name="Baldrian P."/>
            <person name="Stursova M."/>
            <person name="Weitz H."/>
            <person name="Taylor A."/>
            <person name="Grigoriev I.V."/>
            <person name="Nagy L.G."/>
            <person name="Martin F."/>
            <person name="Kauserud H."/>
        </authorList>
    </citation>
    <scope>NUCLEOTIDE SEQUENCE</scope>
    <source>
        <strain evidence="5">CBHHK002</strain>
    </source>
</reference>
<dbReference type="SMART" id="SM00320">
    <property type="entry name" value="WD40"/>
    <property type="match status" value="7"/>
</dbReference>
<organism evidence="5 6">
    <name type="scientific">Mycena albidolilacea</name>
    <dbReference type="NCBI Taxonomy" id="1033008"/>
    <lineage>
        <taxon>Eukaryota</taxon>
        <taxon>Fungi</taxon>
        <taxon>Dikarya</taxon>
        <taxon>Basidiomycota</taxon>
        <taxon>Agaricomycotina</taxon>
        <taxon>Agaricomycetes</taxon>
        <taxon>Agaricomycetidae</taxon>
        <taxon>Agaricales</taxon>
        <taxon>Marasmiineae</taxon>
        <taxon>Mycenaceae</taxon>
        <taxon>Mycena</taxon>
    </lineage>
</organism>
<dbReference type="PROSITE" id="PS00678">
    <property type="entry name" value="WD_REPEATS_1"/>
    <property type="match status" value="5"/>
</dbReference>
<keyword evidence="2" id="KW-0677">Repeat</keyword>
<evidence type="ECO:0000256" key="1">
    <source>
        <dbReference type="ARBA" id="ARBA00022574"/>
    </source>
</evidence>
<dbReference type="InterPro" id="IPR015943">
    <property type="entry name" value="WD40/YVTN_repeat-like_dom_sf"/>
</dbReference>
<feature type="domain" description="Nephrocystin 3-like N-terminal" evidence="4">
    <location>
        <begin position="163"/>
        <end position="327"/>
    </location>
</feature>
<dbReference type="AlphaFoldDB" id="A0AAD7AQ75"/>
<proteinExistence type="predicted"/>
<evidence type="ECO:0000313" key="6">
    <source>
        <dbReference type="Proteomes" id="UP001218218"/>
    </source>
</evidence>
<protein>
    <recommendedName>
        <fullName evidence="4">Nephrocystin 3-like N-terminal domain-containing protein</fullName>
    </recommendedName>
</protein>